<dbReference type="Proteomes" id="UP001160625">
    <property type="component" value="Unassembled WGS sequence"/>
</dbReference>
<dbReference type="SUPFAM" id="SSF51905">
    <property type="entry name" value="FAD/NAD(P)-binding domain"/>
    <property type="match status" value="1"/>
</dbReference>
<evidence type="ECO:0000313" key="1">
    <source>
        <dbReference type="EMBL" id="MDH7640919.1"/>
    </source>
</evidence>
<dbReference type="Pfam" id="PF04820">
    <property type="entry name" value="Trp_halogenase"/>
    <property type="match status" value="1"/>
</dbReference>
<dbReference type="Gene3D" id="3.50.50.60">
    <property type="entry name" value="FAD/NAD(P)-binding domain"/>
    <property type="match status" value="1"/>
</dbReference>
<dbReference type="RefSeq" id="WP_281046267.1">
    <property type="nucleotide sequence ID" value="NZ_JARYGZ010000005.1"/>
</dbReference>
<protein>
    <submittedName>
        <fullName evidence="1">Tryptophan 7-halogenase</fullName>
    </submittedName>
</protein>
<gene>
    <name evidence="1" type="ORF">QGN17_19455</name>
</gene>
<organism evidence="1 2">
    <name type="scientific">Sphingomonas oryzagri</name>
    <dbReference type="NCBI Taxonomy" id="3042314"/>
    <lineage>
        <taxon>Bacteria</taxon>
        <taxon>Pseudomonadati</taxon>
        <taxon>Pseudomonadota</taxon>
        <taxon>Alphaproteobacteria</taxon>
        <taxon>Sphingomonadales</taxon>
        <taxon>Sphingomonadaceae</taxon>
        <taxon>Sphingomonas</taxon>
    </lineage>
</organism>
<accession>A0ABT6N721</accession>
<dbReference type="InterPro" id="IPR006905">
    <property type="entry name" value="Flavin_halogenase"/>
</dbReference>
<evidence type="ECO:0000313" key="2">
    <source>
        <dbReference type="Proteomes" id="UP001160625"/>
    </source>
</evidence>
<comment type="caution">
    <text evidence="1">The sequence shown here is derived from an EMBL/GenBank/DDBJ whole genome shotgun (WGS) entry which is preliminary data.</text>
</comment>
<proteinExistence type="predicted"/>
<sequence length="488" mass="52525">MSAVDTVVVAGRDAPLWLAAATIQQALAPAGVIVRAVELPSALAPGDVHATQPALEALHGRLGIEESVLLRLTGGAFSLGLNIVDAVGQAPSFLIPFGGIGTQIEGQDFFPFWLKARSLGLDVALEHFSLAAAAARQGRILFPDDATEAYGRSDYGYHLPAIPYARSLKAPAAHLGVEIHEVSFARAEHGEDGIVALLLDGERRIEGDLFVDAGADLPSDRPRESWRGAFPVDRVLTATGPRFASVPAYAELRTGEGGWTALYPAAGHTHVLHAWSSAHRGDEDAVRDAAATSSMPLDAITIRRIDPGRAADPWVGNCVAIGKSACTPDPVFDVGLHLAQLGLVHLLACFPASRSHAAQRAEYNRIMRSATDRVRDFQSAFYVTSLQPGPFWDDARAADRAPDLDHMLATFAARGEIAPFEDESFAPDSWRALLIGQGLVPERWLPPIDRTDPAVIKDQFRAMLGFVRDHVLRQPTHDDLLRRIAHGP</sequence>
<name>A0ABT6N721_9SPHN</name>
<keyword evidence="2" id="KW-1185">Reference proteome</keyword>
<dbReference type="EMBL" id="JARYGZ010000005">
    <property type="protein sequence ID" value="MDH7640919.1"/>
    <property type="molecule type" value="Genomic_DNA"/>
</dbReference>
<reference evidence="1" key="1">
    <citation type="submission" date="2023-04" db="EMBL/GenBank/DDBJ databases">
        <title>Sphingomonas sp. MAHUQ-71 isolated from rice field.</title>
        <authorList>
            <person name="Huq M.A."/>
        </authorList>
    </citation>
    <scope>NUCLEOTIDE SEQUENCE</scope>
    <source>
        <strain evidence="1">MAHUQ-71</strain>
    </source>
</reference>
<dbReference type="InterPro" id="IPR036188">
    <property type="entry name" value="FAD/NAD-bd_sf"/>
</dbReference>